<reference evidence="2" key="1">
    <citation type="submission" date="2022-11" db="UniProtKB">
        <authorList>
            <consortium name="WormBaseParasite"/>
        </authorList>
    </citation>
    <scope>IDENTIFICATION</scope>
</reference>
<evidence type="ECO:0000313" key="2">
    <source>
        <dbReference type="WBParaSite" id="PS1159_v2.g5137.t1"/>
    </source>
</evidence>
<proteinExistence type="predicted"/>
<evidence type="ECO:0000313" key="1">
    <source>
        <dbReference type="Proteomes" id="UP000887580"/>
    </source>
</evidence>
<organism evidence="1 2">
    <name type="scientific">Panagrolaimus sp. PS1159</name>
    <dbReference type="NCBI Taxonomy" id="55785"/>
    <lineage>
        <taxon>Eukaryota</taxon>
        <taxon>Metazoa</taxon>
        <taxon>Ecdysozoa</taxon>
        <taxon>Nematoda</taxon>
        <taxon>Chromadorea</taxon>
        <taxon>Rhabditida</taxon>
        <taxon>Tylenchina</taxon>
        <taxon>Panagrolaimomorpha</taxon>
        <taxon>Panagrolaimoidea</taxon>
        <taxon>Panagrolaimidae</taxon>
        <taxon>Panagrolaimus</taxon>
    </lineage>
</organism>
<sequence>MQLQKYKLFKSQNVDNGHFDVEFDIDGKIRYAKRYFLATSSETLNAWLSDRWSTKDIPIKIKSYYLMTKFDFFGCN</sequence>
<dbReference type="Proteomes" id="UP000887580">
    <property type="component" value="Unplaced"/>
</dbReference>
<name>A0AC35GGJ3_9BILA</name>
<protein>
    <submittedName>
        <fullName evidence="2">Uncharacterized protein</fullName>
    </submittedName>
</protein>
<dbReference type="WBParaSite" id="PS1159_v2.g5137.t1">
    <property type="protein sequence ID" value="PS1159_v2.g5137.t1"/>
    <property type="gene ID" value="PS1159_v2.g5137"/>
</dbReference>
<accession>A0AC35GGJ3</accession>